<protein>
    <submittedName>
        <fullName evidence="7">Accessory factor associated with RNA polymerase II</fullName>
    </submittedName>
</protein>
<dbReference type="Proteomes" id="UP001150538">
    <property type="component" value="Unassembled WGS sequence"/>
</dbReference>
<evidence type="ECO:0000256" key="1">
    <source>
        <dbReference type="ARBA" id="ARBA00004123"/>
    </source>
</evidence>
<dbReference type="GO" id="GO:0006368">
    <property type="term" value="P:transcription elongation by RNA polymerase II"/>
    <property type="evidence" value="ECO:0007669"/>
    <property type="project" value="InterPro"/>
</dbReference>
<comment type="caution">
    <text evidence="7">The sequence shown here is derived from an EMBL/GenBank/DDBJ whole genome shotgun (WGS) entry which is preliminary data.</text>
</comment>
<keyword evidence="8" id="KW-1185">Reference proteome</keyword>
<dbReference type="InterPro" id="IPR007852">
    <property type="entry name" value="Cdc73/Parafibromin"/>
</dbReference>
<evidence type="ECO:0000256" key="5">
    <source>
        <dbReference type="SAM" id="MobiDB-lite"/>
    </source>
</evidence>
<feature type="compositionally biased region" description="Gly residues" evidence="5">
    <location>
        <begin position="191"/>
        <end position="202"/>
    </location>
</feature>
<dbReference type="EMBL" id="JANBPU010000067">
    <property type="protein sequence ID" value="KAJ1917607.1"/>
    <property type="molecule type" value="Genomic_DNA"/>
</dbReference>
<dbReference type="GO" id="GO:0000993">
    <property type="term" value="F:RNA polymerase II complex binding"/>
    <property type="evidence" value="ECO:0007669"/>
    <property type="project" value="TreeGrafter"/>
</dbReference>
<evidence type="ECO:0000256" key="4">
    <source>
        <dbReference type="ARBA" id="ARBA00023242"/>
    </source>
</evidence>
<accession>A0A9W7ZZM7</accession>
<name>A0A9W7ZZM7_9FUNG</name>
<dbReference type="PANTHER" id="PTHR12466">
    <property type="entry name" value="CDC73 DOMAIN PROTEIN"/>
    <property type="match status" value="1"/>
</dbReference>
<dbReference type="PANTHER" id="PTHR12466:SF8">
    <property type="entry name" value="PARAFIBROMIN"/>
    <property type="match status" value="1"/>
</dbReference>
<feature type="compositionally biased region" description="Low complexity" evidence="5">
    <location>
        <begin position="177"/>
        <end position="190"/>
    </location>
</feature>
<keyword evidence="3" id="KW-0804">Transcription</keyword>
<gene>
    <name evidence="7" type="primary">CDC73</name>
    <name evidence="7" type="ORF">H4219_003121</name>
</gene>
<feature type="domain" description="Cell division control protein 73 C-terminal" evidence="6">
    <location>
        <begin position="211"/>
        <end position="353"/>
    </location>
</feature>
<evidence type="ECO:0000313" key="7">
    <source>
        <dbReference type="EMBL" id="KAJ1917607.1"/>
    </source>
</evidence>
<dbReference type="OrthoDB" id="2186602at2759"/>
<proteinExistence type="inferred from homology"/>
<reference evidence="7" key="1">
    <citation type="submission" date="2022-07" db="EMBL/GenBank/DDBJ databases">
        <title>Phylogenomic reconstructions and comparative analyses of Kickxellomycotina fungi.</title>
        <authorList>
            <person name="Reynolds N.K."/>
            <person name="Stajich J.E."/>
            <person name="Barry K."/>
            <person name="Grigoriev I.V."/>
            <person name="Crous P."/>
            <person name="Smith M.E."/>
        </authorList>
    </citation>
    <scope>NUCLEOTIDE SEQUENCE</scope>
    <source>
        <strain evidence="7">NBRC 100468</strain>
    </source>
</reference>
<comment type="similarity">
    <text evidence="2">Belongs to the CDC73 family.</text>
</comment>
<comment type="subcellular location">
    <subcellularLocation>
        <location evidence="1">Nucleus</location>
    </subcellularLocation>
</comment>
<keyword evidence="4" id="KW-0539">Nucleus</keyword>
<feature type="region of interest" description="Disordered" evidence="5">
    <location>
        <begin position="48"/>
        <end position="93"/>
    </location>
</feature>
<evidence type="ECO:0000259" key="6">
    <source>
        <dbReference type="Pfam" id="PF05179"/>
    </source>
</evidence>
<organism evidence="7 8">
    <name type="scientific">Mycoemilia scoparia</name>
    <dbReference type="NCBI Taxonomy" id="417184"/>
    <lineage>
        <taxon>Eukaryota</taxon>
        <taxon>Fungi</taxon>
        <taxon>Fungi incertae sedis</taxon>
        <taxon>Zoopagomycota</taxon>
        <taxon>Kickxellomycotina</taxon>
        <taxon>Kickxellomycetes</taxon>
        <taxon>Kickxellales</taxon>
        <taxon>Kickxellaceae</taxon>
        <taxon>Mycoemilia</taxon>
    </lineage>
</organism>
<evidence type="ECO:0000256" key="2">
    <source>
        <dbReference type="ARBA" id="ARBA00010427"/>
    </source>
</evidence>
<dbReference type="GO" id="GO:0032968">
    <property type="term" value="P:positive regulation of transcription elongation by RNA polymerase II"/>
    <property type="evidence" value="ECO:0007669"/>
    <property type="project" value="TreeGrafter"/>
</dbReference>
<dbReference type="Gene3D" id="3.40.50.11990">
    <property type="entry name" value="RNA polymerase II accessory factor, Cdc73 C-terminal domain"/>
    <property type="match status" value="1"/>
</dbReference>
<feature type="region of interest" description="Disordered" evidence="5">
    <location>
        <begin position="177"/>
        <end position="212"/>
    </location>
</feature>
<evidence type="ECO:0000256" key="3">
    <source>
        <dbReference type="ARBA" id="ARBA00023163"/>
    </source>
</evidence>
<sequence length="356" mass="37445">MSFYSYLKSAVEVGLPGVSFADKGDIVSYLTGKTVTSNSIIKGKGSTAASAAAGSGGSGSAGGVKRHHDGKSIGSGNNTEGDSGSGVGGIGVEGDKDGGDVDGLVAAKRLKSTSGIDTSTSASGGGALLDISAEADIDASKAIEIRERVLVTSDMALKGSKSFAYVLSVVKDVFSSKSQPQGSSGSHHGSSGVGSGGYGGSESKGAHGKRKRKDPIIIVPAAATALLNMYNIKEFLQDQTFVDSKEQMDKIQIKPREVFVERKLGSASSKPIRYRVIDSTQGLGADEWDNIACVFTQGAEWQFKNWQWKTPDEVFKNCLGIFPRFPDINIRGNVQTWNVQVLDNDNNDDDSDEEEK</sequence>
<feature type="compositionally biased region" description="Gly residues" evidence="5">
    <location>
        <begin position="83"/>
        <end position="92"/>
    </location>
</feature>
<dbReference type="InterPro" id="IPR038103">
    <property type="entry name" value="CDC73_C_sf"/>
</dbReference>
<dbReference type="GO" id="GO:0016593">
    <property type="term" value="C:Cdc73/Paf1 complex"/>
    <property type="evidence" value="ECO:0007669"/>
    <property type="project" value="InterPro"/>
</dbReference>
<dbReference type="Pfam" id="PF05179">
    <property type="entry name" value="CDC73_C"/>
    <property type="match status" value="1"/>
</dbReference>
<dbReference type="AlphaFoldDB" id="A0A9W7ZZM7"/>
<evidence type="ECO:0000313" key="8">
    <source>
        <dbReference type="Proteomes" id="UP001150538"/>
    </source>
</evidence>
<dbReference type="InterPro" id="IPR031336">
    <property type="entry name" value="CDC73_C"/>
</dbReference>